<dbReference type="PANTHER" id="PTHR11618:SF13">
    <property type="entry name" value="TRANSCRIPTION INITIATION FACTOR IIB"/>
    <property type="match status" value="1"/>
</dbReference>
<dbReference type="InterPro" id="IPR013137">
    <property type="entry name" value="Znf_TFIIB"/>
</dbReference>
<evidence type="ECO:0000256" key="5">
    <source>
        <dbReference type="SAM" id="MobiDB-lite"/>
    </source>
</evidence>
<dbReference type="Gene3D" id="1.10.472.10">
    <property type="entry name" value="Cyclin-like"/>
    <property type="match status" value="1"/>
</dbReference>
<dbReference type="EMBL" id="AUZZ01003572">
    <property type="protein sequence ID" value="EQD56572.1"/>
    <property type="molecule type" value="Genomic_DNA"/>
</dbReference>
<comment type="caution">
    <text evidence="7">The sequence shown here is derived from an EMBL/GenBank/DDBJ whole genome shotgun (WGS) entry which is preliminary data.</text>
</comment>
<dbReference type="InterPro" id="IPR013150">
    <property type="entry name" value="TFIIB_cyclin"/>
</dbReference>
<comment type="similarity">
    <text evidence="1">Belongs to the TFIIB family.</text>
</comment>
<proteinExistence type="inferred from homology"/>
<evidence type="ECO:0000256" key="3">
    <source>
        <dbReference type="ARBA" id="ARBA00023015"/>
    </source>
</evidence>
<dbReference type="FunFam" id="1.10.472.170:FF:000001">
    <property type="entry name" value="Transcription initiation factor IIB"/>
    <property type="match status" value="1"/>
</dbReference>
<keyword evidence="3" id="KW-0805">Transcription regulation</keyword>
<dbReference type="Gene3D" id="1.10.472.170">
    <property type="match status" value="1"/>
</dbReference>
<dbReference type="Pfam" id="PF00382">
    <property type="entry name" value="TFIIB"/>
    <property type="match status" value="2"/>
</dbReference>
<feature type="compositionally biased region" description="Low complexity" evidence="5">
    <location>
        <begin position="18"/>
        <end position="28"/>
    </location>
</feature>
<dbReference type="Pfam" id="PF08271">
    <property type="entry name" value="Zn_Ribbon_TF"/>
    <property type="match status" value="1"/>
</dbReference>
<dbReference type="GO" id="GO:0003743">
    <property type="term" value="F:translation initiation factor activity"/>
    <property type="evidence" value="ECO:0007669"/>
    <property type="project" value="UniProtKB-KW"/>
</dbReference>
<dbReference type="SUPFAM" id="SSF57783">
    <property type="entry name" value="Zinc beta-ribbon"/>
    <property type="match status" value="1"/>
</dbReference>
<keyword evidence="2" id="KW-0677">Repeat</keyword>
<dbReference type="AlphaFoldDB" id="T1AHC7"/>
<dbReference type="PROSITE" id="PS51134">
    <property type="entry name" value="ZF_TFIIB"/>
    <property type="match status" value="1"/>
</dbReference>
<keyword evidence="7" id="KW-0648">Protein biosynthesis</keyword>
<evidence type="ECO:0000313" key="7">
    <source>
        <dbReference type="EMBL" id="EQD56572.1"/>
    </source>
</evidence>
<dbReference type="GO" id="GO:0097550">
    <property type="term" value="C:transcription preinitiation complex"/>
    <property type="evidence" value="ECO:0007669"/>
    <property type="project" value="TreeGrafter"/>
</dbReference>
<name>T1AHC7_9ZZZZ</name>
<gene>
    <name evidence="7" type="ORF">B2A_05182</name>
</gene>
<dbReference type="SUPFAM" id="SSF47954">
    <property type="entry name" value="Cyclin-like"/>
    <property type="match status" value="2"/>
</dbReference>
<dbReference type="SMART" id="SM00385">
    <property type="entry name" value="CYCLIN"/>
    <property type="match status" value="2"/>
</dbReference>
<dbReference type="CDD" id="cd20550">
    <property type="entry name" value="CYCLIN_TFIIB_archaea_like_rpt2"/>
    <property type="match status" value="1"/>
</dbReference>
<dbReference type="HAMAP" id="MF_00383">
    <property type="entry name" value="TF2B_arch"/>
    <property type="match status" value="1"/>
</dbReference>
<keyword evidence="4" id="KW-0804">Transcription</keyword>
<evidence type="ECO:0000256" key="4">
    <source>
        <dbReference type="ARBA" id="ARBA00023163"/>
    </source>
</evidence>
<feature type="region of interest" description="Disordered" evidence="5">
    <location>
        <begin position="1"/>
        <end position="79"/>
    </location>
</feature>
<dbReference type="InterPro" id="IPR000812">
    <property type="entry name" value="TFIIB"/>
</dbReference>
<evidence type="ECO:0000256" key="1">
    <source>
        <dbReference type="ARBA" id="ARBA00010857"/>
    </source>
</evidence>
<reference evidence="7" key="2">
    <citation type="journal article" date="2014" name="ISME J.">
        <title>Microbial stratification in low pH oxic and suboxic macroscopic growths along an acid mine drainage.</title>
        <authorList>
            <person name="Mendez-Garcia C."/>
            <person name="Mesa V."/>
            <person name="Sprenger R.R."/>
            <person name="Richter M."/>
            <person name="Diez M.S."/>
            <person name="Solano J."/>
            <person name="Bargiela R."/>
            <person name="Golyshina O.V."/>
            <person name="Manteca A."/>
            <person name="Ramos J.L."/>
            <person name="Gallego J.R."/>
            <person name="Llorente I."/>
            <person name="Martins Dos Santos V.A."/>
            <person name="Jensen O.N."/>
            <person name="Pelaez A.I."/>
            <person name="Sanchez J."/>
            <person name="Ferrer M."/>
        </authorList>
    </citation>
    <scope>NUCLEOTIDE SEQUENCE</scope>
</reference>
<dbReference type="NCBIfam" id="NF001658">
    <property type="entry name" value="PRK00423.1"/>
    <property type="match status" value="1"/>
</dbReference>
<sequence>MANTKKQNDKKRKSSTISKGSAKQAKPSPSKKEAGKITVKNRTLSIETSEPKRPRGRPKGPEAEAGGSELANPEYNVTASRERRCPSCGSTDIIYDTERGELVCNNCGLVIEENATDSGPEWRAFDPEQRASRARTGAPIKYAKPNRGLVTEIDLYNKDIRGVRIPTKRQAQLYRMRKWHKRASIASSSERNYLIALPELNRVASYLGLPDNIRETAALLYRKCVQNNLIRGRPIEIVVQAVIYAACRESGMPRTLDEIANISGVAKKDVGRAYRVISHELDLKIPLTDPVAYVPRYTNALKLSGEAQEKAVELLKQAMKKGLLSGRSPTGVSAAAVYIAGALAGERRTQKEVADVAGVTEVTIRNRYRELKEQLNLDVNL</sequence>
<organism evidence="7">
    <name type="scientific">mine drainage metagenome</name>
    <dbReference type="NCBI Taxonomy" id="410659"/>
    <lineage>
        <taxon>unclassified sequences</taxon>
        <taxon>metagenomes</taxon>
        <taxon>ecological metagenomes</taxon>
    </lineage>
</organism>
<protein>
    <submittedName>
        <fullName evidence="7">Transcription initiation factor TFB</fullName>
    </submittedName>
</protein>
<dbReference type="InterPro" id="IPR036915">
    <property type="entry name" value="Cyclin-like_sf"/>
</dbReference>
<evidence type="ECO:0000259" key="6">
    <source>
        <dbReference type="PROSITE" id="PS51134"/>
    </source>
</evidence>
<dbReference type="GO" id="GO:0017025">
    <property type="term" value="F:TBP-class protein binding"/>
    <property type="evidence" value="ECO:0007669"/>
    <property type="project" value="InterPro"/>
</dbReference>
<dbReference type="PRINTS" id="PR00685">
    <property type="entry name" value="TIFACTORIIB"/>
</dbReference>
<feature type="domain" description="TFIIB-type" evidence="6">
    <location>
        <begin position="81"/>
        <end position="112"/>
    </location>
</feature>
<dbReference type="CDD" id="cd20549">
    <property type="entry name" value="CYCLIN_TFIIB_archaea_like_rpt1"/>
    <property type="match status" value="1"/>
</dbReference>
<dbReference type="FunFam" id="1.10.472.10:FF:000023">
    <property type="entry name" value="Transcription initiation factor IIB"/>
    <property type="match status" value="1"/>
</dbReference>
<dbReference type="InterPro" id="IPR023484">
    <property type="entry name" value="TFIIB_arc"/>
</dbReference>
<evidence type="ECO:0000256" key="2">
    <source>
        <dbReference type="ARBA" id="ARBA00022737"/>
    </source>
</evidence>
<dbReference type="InterPro" id="IPR013763">
    <property type="entry name" value="Cyclin-like_dom"/>
</dbReference>
<reference evidence="7" key="1">
    <citation type="submission" date="2013-08" db="EMBL/GenBank/DDBJ databases">
        <authorList>
            <person name="Mendez C."/>
            <person name="Richter M."/>
            <person name="Ferrer M."/>
            <person name="Sanchez J."/>
        </authorList>
    </citation>
    <scope>NUCLEOTIDE SEQUENCE</scope>
</reference>
<accession>T1AHC7</accession>
<dbReference type="GO" id="GO:0070897">
    <property type="term" value="P:transcription preinitiation complex assembly"/>
    <property type="evidence" value="ECO:0007669"/>
    <property type="project" value="InterPro"/>
</dbReference>
<keyword evidence="7" id="KW-0396">Initiation factor</keyword>
<dbReference type="PANTHER" id="PTHR11618">
    <property type="entry name" value="TRANSCRIPTION INITIATION FACTOR IIB-RELATED"/>
    <property type="match status" value="1"/>
</dbReference>